<evidence type="ECO:0000256" key="6">
    <source>
        <dbReference type="ARBA" id="ARBA00026121"/>
    </source>
</evidence>
<evidence type="ECO:0000313" key="10">
    <source>
        <dbReference type="Proteomes" id="UP000192247"/>
    </source>
</evidence>
<evidence type="ECO:0000256" key="5">
    <source>
        <dbReference type="ARBA" id="ARBA00022840"/>
    </source>
</evidence>
<feature type="non-terminal residue" evidence="9">
    <location>
        <position position="311"/>
    </location>
</feature>
<dbReference type="AlphaFoldDB" id="A0A1V9Y3T9"/>
<comment type="similarity">
    <text evidence="1">Belongs to the ATP-dependent AMP-binding enzyme family.</text>
</comment>
<dbReference type="GO" id="GO:0005524">
    <property type="term" value="F:ATP binding"/>
    <property type="evidence" value="ECO:0007669"/>
    <property type="project" value="UniProtKB-KW"/>
</dbReference>
<dbReference type="GO" id="GO:0005783">
    <property type="term" value="C:endoplasmic reticulum"/>
    <property type="evidence" value="ECO:0007669"/>
    <property type="project" value="TreeGrafter"/>
</dbReference>
<proteinExistence type="inferred from homology"/>
<dbReference type="Pfam" id="PF00501">
    <property type="entry name" value="AMP-binding"/>
    <property type="match status" value="1"/>
</dbReference>
<dbReference type="InterPro" id="IPR020459">
    <property type="entry name" value="AMP-binding"/>
</dbReference>
<dbReference type="PANTHER" id="PTHR43272">
    <property type="entry name" value="LONG-CHAIN-FATTY-ACID--COA LIGASE"/>
    <property type="match status" value="1"/>
</dbReference>
<evidence type="ECO:0000256" key="3">
    <source>
        <dbReference type="ARBA" id="ARBA00022741"/>
    </source>
</evidence>
<keyword evidence="3" id="KW-0547">Nucleotide-binding</keyword>
<evidence type="ECO:0000256" key="4">
    <source>
        <dbReference type="ARBA" id="ARBA00022832"/>
    </source>
</evidence>
<organism evidence="9 10">
    <name type="scientific">Tropilaelaps mercedesae</name>
    <dbReference type="NCBI Taxonomy" id="418985"/>
    <lineage>
        <taxon>Eukaryota</taxon>
        <taxon>Metazoa</taxon>
        <taxon>Ecdysozoa</taxon>
        <taxon>Arthropoda</taxon>
        <taxon>Chelicerata</taxon>
        <taxon>Arachnida</taxon>
        <taxon>Acari</taxon>
        <taxon>Parasitiformes</taxon>
        <taxon>Mesostigmata</taxon>
        <taxon>Gamasina</taxon>
        <taxon>Dermanyssoidea</taxon>
        <taxon>Laelapidae</taxon>
        <taxon>Tropilaelaps</taxon>
    </lineage>
</organism>
<dbReference type="PANTHER" id="PTHR43272:SF83">
    <property type="entry name" value="ACYL-COA SYNTHETASE LONG-CHAIN, ISOFORM J"/>
    <property type="match status" value="1"/>
</dbReference>
<dbReference type="GO" id="GO:0005811">
    <property type="term" value="C:lipid droplet"/>
    <property type="evidence" value="ECO:0007669"/>
    <property type="project" value="TreeGrafter"/>
</dbReference>
<dbReference type="OrthoDB" id="6537784at2759"/>
<keyword evidence="4" id="KW-0443">Lipid metabolism</keyword>
<reference evidence="9 10" key="1">
    <citation type="journal article" date="2017" name="Gigascience">
        <title>Draft genome of the honey bee ectoparasitic mite, Tropilaelaps mercedesae, is shaped by the parasitic life history.</title>
        <authorList>
            <person name="Dong X."/>
            <person name="Armstrong S.D."/>
            <person name="Xia D."/>
            <person name="Makepeace B.L."/>
            <person name="Darby A.C."/>
            <person name="Kadowaki T."/>
        </authorList>
    </citation>
    <scope>NUCLEOTIDE SEQUENCE [LARGE SCALE GENOMIC DNA]</scope>
    <source>
        <strain evidence="9">Wuxi-XJTLU</strain>
    </source>
</reference>
<dbReference type="GO" id="GO:0005886">
    <property type="term" value="C:plasma membrane"/>
    <property type="evidence" value="ECO:0007669"/>
    <property type="project" value="TreeGrafter"/>
</dbReference>
<comment type="caution">
    <text evidence="9">The sequence shown here is derived from an EMBL/GenBank/DDBJ whole genome shotgun (WGS) entry which is preliminary data.</text>
</comment>
<evidence type="ECO:0000256" key="7">
    <source>
        <dbReference type="ARBA" id="ARBA00036813"/>
    </source>
</evidence>
<dbReference type="SUPFAM" id="SSF56801">
    <property type="entry name" value="Acetyl-CoA synthetase-like"/>
    <property type="match status" value="1"/>
</dbReference>
<evidence type="ECO:0000256" key="1">
    <source>
        <dbReference type="ARBA" id="ARBA00006432"/>
    </source>
</evidence>
<keyword evidence="2 9" id="KW-0436">Ligase</keyword>
<dbReference type="GO" id="GO:0035336">
    <property type="term" value="P:long-chain fatty-acyl-CoA metabolic process"/>
    <property type="evidence" value="ECO:0007669"/>
    <property type="project" value="TreeGrafter"/>
</dbReference>
<accession>A0A1V9Y3T9</accession>
<dbReference type="GO" id="GO:0090433">
    <property type="term" value="F:palmitoyl-CoA ligase activity"/>
    <property type="evidence" value="ECO:0007669"/>
    <property type="project" value="TreeGrafter"/>
</dbReference>
<protein>
    <recommendedName>
        <fullName evidence="6">long-chain-fatty-acid--CoA ligase</fullName>
        <ecNumber evidence="6">6.2.1.3</ecNumber>
    </recommendedName>
</protein>
<dbReference type="Proteomes" id="UP000192247">
    <property type="component" value="Unassembled WGS sequence"/>
</dbReference>
<keyword evidence="5" id="KW-0067">ATP-binding</keyword>
<keyword evidence="4" id="KW-0276">Fatty acid metabolism</keyword>
<name>A0A1V9Y3T9_9ACAR</name>
<dbReference type="InterPro" id="IPR020845">
    <property type="entry name" value="AMP-binding_CS"/>
</dbReference>
<keyword evidence="10" id="KW-1185">Reference proteome</keyword>
<dbReference type="STRING" id="418985.A0A1V9Y3T9"/>
<dbReference type="PRINTS" id="PR00154">
    <property type="entry name" value="AMPBINDING"/>
</dbReference>
<evidence type="ECO:0000256" key="2">
    <source>
        <dbReference type="ARBA" id="ARBA00022598"/>
    </source>
</evidence>
<evidence type="ECO:0000259" key="8">
    <source>
        <dbReference type="Pfam" id="PF00501"/>
    </source>
</evidence>
<dbReference type="GO" id="GO:0030182">
    <property type="term" value="P:neuron differentiation"/>
    <property type="evidence" value="ECO:0007669"/>
    <property type="project" value="TreeGrafter"/>
</dbReference>
<dbReference type="EMBL" id="MNPL01000062">
    <property type="protein sequence ID" value="OQR80375.1"/>
    <property type="molecule type" value="Genomic_DNA"/>
</dbReference>
<dbReference type="InterPro" id="IPR000873">
    <property type="entry name" value="AMP-dep_synth/lig_dom"/>
</dbReference>
<evidence type="ECO:0000313" key="9">
    <source>
        <dbReference type="EMBL" id="OQR80375.1"/>
    </source>
</evidence>
<dbReference type="InterPro" id="IPR042099">
    <property type="entry name" value="ANL_N_sf"/>
</dbReference>
<dbReference type="EC" id="6.2.1.3" evidence="6"/>
<dbReference type="InParanoid" id="A0A1V9Y3T9"/>
<dbReference type="PROSITE" id="PS00455">
    <property type="entry name" value="AMP_BINDING"/>
    <property type="match status" value="1"/>
</dbReference>
<feature type="domain" description="AMP-dependent synthetase/ligase" evidence="8">
    <location>
        <begin position="118"/>
        <end position="304"/>
    </location>
</feature>
<gene>
    <name evidence="9" type="ORF">BIW11_05098</name>
</gene>
<comment type="catalytic activity">
    <reaction evidence="7">
        <text>a long-chain fatty acid + ATP + CoA = a long-chain fatty acyl-CoA + AMP + diphosphate</text>
        <dbReference type="Rhea" id="RHEA:15421"/>
        <dbReference type="ChEBI" id="CHEBI:30616"/>
        <dbReference type="ChEBI" id="CHEBI:33019"/>
        <dbReference type="ChEBI" id="CHEBI:57287"/>
        <dbReference type="ChEBI" id="CHEBI:57560"/>
        <dbReference type="ChEBI" id="CHEBI:83139"/>
        <dbReference type="ChEBI" id="CHEBI:456215"/>
        <dbReference type="EC" id="6.2.1.3"/>
    </reaction>
</comment>
<sequence>MSNRQVAQLSPTQQVALGLLKGVNMVYDVITLPLYTALQAPWKHWQDSRQIFARPIIPENPHSPWARKQPCSLGKLENIQTMDQLFRVAIEEYPDHPAMGTREVFGEEEETQSDGKVFKKLILGDYKWITFKEMNEKIELVGRGLMSLGIRPRENIVILADTRQEWMLTAQACLRLNIPVVTLYATLGEEGILHGINETEAQFLVTSQDLLDKLSKLAGRMPCLRTVIYMESPAMKVKPHSIENIKMHPFSQLEMLGNSADKNLKGETPTADDIAIIMYTSGSTGVPKGVMISQGNIVATTKGFYTIVPFV</sequence>
<dbReference type="Gene3D" id="3.40.50.12780">
    <property type="entry name" value="N-terminal domain of ligase-like"/>
    <property type="match status" value="1"/>
</dbReference>